<evidence type="ECO:0000256" key="3">
    <source>
        <dbReference type="ARBA" id="ARBA00022927"/>
    </source>
</evidence>
<evidence type="ECO:0000256" key="4">
    <source>
        <dbReference type="ARBA" id="ARBA00023010"/>
    </source>
</evidence>
<sequence length="145" mass="16427">MRMPVLQLVEYVFPEIECRENPDCPRNPDAVCPPEVQVNPRMAVKEDDDAIYRLALEIRFGSEGEHCSYIGRVKVVGIFSVASEVEEKEKQVYINGASILYSAAREFVLSITSRGPSFPLMLPTVRFNTCEHEEDFASQDQARPD</sequence>
<keyword evidence="2" id="KW-0813">Transport</keyword>
<dbReference type="HOGENOM" id="CLU_1926252_0_0_7"/>
<dbReference type="Pfam" id="PF02556">
    <property type="entry name" value="SecB"/>
    <property type="match status" value="1"/>
</dbReference>
<dbReference type="GO" id="GO:0051262">
    <property type="term" value="P:protein tetramerization"/>
    <property type="evidence" value="ECO:0007669"/>
    <property type="project" value="InterPro"/>
</dbReference>
<dbReference type="STRING" id="485915.Dret_0391"/>
<dbReference type="KEGG" id="drt:Dret_0391"/>
<evidence type="ECO:0000256" key="1">
    <source>
        <dbReference type="ARBA" id="ARBA00009990"/>
    </source>
</evidence>
<comment type="similarity">
    <text evidence="1">Belongs to the SecB family.</text>
</comment>
<organism evidence="5 6">
    <name type="scientific">Desulfohalobium retbaense (strain ATCC 49708 / DSM 5692 / JCM 16813 / HR100)</name>
    <dbReference type="NCBI Taxonomy" id="485915"/>
    <lineage>
        <taxon>Bacteria</taxon>
        <taxon>Pseudomonadati</taxon>
        <taxon>Thermodesulfobacteriota</taxon>
        <taxon>Desulfovibrionia</taxon>
        <taxon>Desulfovibrionales</taxon>
        <taxon>Desulfohalobiaceae</taxon>
        <taxon>Desulfohalobium</taxon>
    </lineage>
</organism>
<dbReference type="AlphaFoldDB" id="C8X066"/>
<dbReference type="GO" id="GO:0051082">
    <property type="term" value="F:unfolded protein binding"/>
    <property type="evidence" value="ECO:0007669"/>
    <property type="project" value="InterPro"/>
</dbReference>
<reference evidence="5 6" key="2">
    <citation type="journal article" date="2010" name="Stand. Genomic Sci.">
        <title>Complete genome sequence of Desulfohalobium retbaense type strain (HR(100)).</title>
        <authorList>
            <person name="Spring S."/>
            <person name="Nolan M."/>
            <person name="Lapidus A."/>
            <person name="Glavina Del Rio T."/>
            <person name="Copeland A."/>
            <person name="Tice H."/>
            <person name="Cheng J.F."/>
            <person name="Lucas S."/>
            <person name="Land M."/>
            <person name="Chen F."/>
            <person name="Bruce D."/>
            <person name="Goodwin L."/>
            <person name="Pitluck S."/>
            <person name="Ivanova N."/>
            <person name="Mavromatis K."/>
            <person name="Mikhailova N."/>
            <person name="Pati A."/>
            <person name="Chen A."/>
            <person name="Palaniappan K."/>
            <person name="Hauser L."/>
            <person name="Chang Y.J."/>
            <person name="Jeffries C.D."/>
            <person name="Munk C."/>
            <person name="Kiss H."/>
            <person name="Chain P."/>
            <person name="Han C."/>
            <person name="Brettin T."/>
            <person name="Detter J.C."/>
            <person name="Schuler E."/>
            <person name="Goker M."/>
            <person name="Rohde M."/>
            <person name="Bristow J."/>
            <person name="Eisen J.A."/>
            <person name="Markowitz V."/>
            <person name="Hugenholtz P."/>
            <person name="Kyrpides N.C."/>
            <person name="Klenk H.P."/>
        </authorList>
    </citation>
    <scope>NUCLEOTIDE SEQUENCE [LARGE SCALE GENOMIC DNA]</scope>
    <source>
        <strain evidence="5 6">DSM 5692</strain>
    </source>
</reference>
<evidence type="ECO:0000313" key="6">
    <source>
        <dbReference type="Proteomes" id="UP000001052"/>
    </source>
</evidence>
<dbReference type="InterPro" id="IPR003708">
    <property type="entry name" value="SecB"/>
</dbReference>
<dbReference type="Proteomes" id="UP000001052">
    <property type="component" value="Chromosome"/>
</dbReference>
<evidence type="ECO:0008006" key="7">
    <source>
        <dbReference type="Google" id="ProtNLM"/>
    </source>
</evidence>
<evidence type="ECO:0000256" key="2">
    <source>
        <dbReference type="ARBA" id="ARBA00022448"/>
    </source>
</evidence>
<protein>
    <recommendedName>
        <fullName evidence="7">Preprotein translocase subunit SecB</fullName>
    </recommendedName>
</protein>
<keyword evidence="3" id="KW-0653">Protein transport</keyword>
<accession>C8X066</accession>
<keyword evidence="6" id="KW-1185">Reference proteome</keyword>
<name>C8X066_DESRD</name>
<dbReference type="GO" id="GO:0015031">
    <property type="term" value="P:protein transport"/>
    <property type="evidence" value="ECO:0007669"/>
    <property type="project" value="UniProtKB-KW"/>
</dbReference>
<evidence type="ECO:0000313" key="5">
    <source>
        <dbReference type="EMBL" id="ACV67691.1"/>
    </source>
</evidence>
<dbReference type="EMBL" id="CP001734">
    <property type="protein sequence ID" value="ACV67691.1"/>
    <property type="molecule type" value="Genomic_DNA"/>
</dbReference>
<gene>
    <name evidence="5" type="ordered locus">Dret_0391</name>
</gene>
<proteinExistence type="inferred from homology"/>
<dbReference type="Gene3D" id="3.10.420.10">
    <property type="entry name" value="SecB-like"/>
    <property type="match status" value="1"/>
</dbReference>
<dbReference type="InterPro" id="IPR035958">
    <property type="entry name" value="SecB-like_sf"/>
</dbReference>
<dbReference type="eggNOG" id="COG1952">
    <property type="taxonomic scope" value="Bacteria"/>
</dbReference>
<keyword evidence="4" id="KW-0811">Translocation</keyword>
<reference evidence="6" key="1">
    <citation type="submission" date="2009-09" db="EMBL/GenBank/DDBJ databases">
        <title>The complete chromosome of Desulfohalobium retbaense DSM 5692.</title>
        <authorList>
            <consortium name="US DOE Joint Genome Institute (JGI-PGF)"/>
            <person name="Lucas S."/>
            <person name="Copeland A."/>
            <person name="Lapidus A."/>
            <person name="Glavina del Rio T."/>
            <person name="Dalin E."/>
            <person name="Tice H."/>
            <person name="Bruce D."/>
            <person name="Goodwin L."/>
            <person name="Pitluck S."/>
            <person name="Kyrpides N."/>
            <person name="Mavromatis K."/>
            <person name="Ivanova N."/>
            <person name="Mikhailova N."/>
            <person name="Munk A.C."/>
            <person name="Brettin T."/>
            <person name="Detter J.C."/>
            <person name="Han C."/>
            <person name="Tapia R."/>
            <person name="Larimer F."/>
            <person name="Land M."/>
            <person name="Hauser L."/>
            <person name="Markowitz V."/>
            <person name="Cheng J.-F."/>
            <person name="Hugenholtz P."/>
            <person name="Woyke T."/>
            <person name="Wu D."/>
            <person name="Spring S."/>
            <person name="Klenk H.-P."/>
            <person name="Eisen J.A."/>
        </authorList>
    </citation>
    <scope>NUCLEOTIDE SEQUENCE [LARGE SCALE GENOMIC DNA]</scope>
    <source>
        <strain evidence="6">DSM 5692</strain>
    </source>
</reference>
<dbReference type="SUPFAM" id="SSF54611">
    <property type="entry name" value="SecB-like"/>
    <property type="match status" value="1"/>
</dbReference>